<dbReference type="AlphaFoldDB" id="A0A9Q6LP23"/>
<dbReference type="CDD" id="cd05008">
    <property type="entry name" value="SIS_GlmS_GlmD_1"/>
    <property type="match status" value="1"/>
</dbReference>
<dbReference type="EMBL" id="CP038908">
    <property type="protein sequence ID" value="QGO07560.1"/>
    <property type="molecule type" value="Genomic_DNA"/>
</dbReference>
<reference evidence="11 12" key="1">
    <citation type="submission" date="2019-04" db="EMBL/GenBank/DDBJ databases">
        <title>Complete genome sequencing of Piscirickettsia salmonis strain Psal-009.</title>
        <authorList>
            <person name="Schober I."/>
            <person name="Bunk B."/>
            <person name="Sproer C."/>
            <person name="Carril G.P."/>
            <person name="Riedel T."/>
            <person name="Flores-Herrera P.A."/>
            <person name="Nourdin-Galindo G."/>
            <person name="Marshall S.H."/>
            <person name="Overmann J."/>
        </authorList>
    </citation>
    <scope>NUCLEOTIDE SEQUENCE [LARGE SCALE GENOMIC DNA]</scope>
    <source>
        <strain evidence="11 12">Psal-009</strain>
    </source>
</reference>
<dbReference type="NCBIfam" id="TIGR01135">
    <property type="entry name" value="glmS"/>
    <property type="match status" value="1"/>
</dbReference>
<dbReference type="FunFam" id="3.60.20.10:FF:000006">
    <property type="entry name" value="Glutamine--fructose-6-phosphate aminotransferase [isomerizing]"/>
    <property type="match status" value="1"/>
</dbReference>
<proteinExistence type="inferred from homology"/>
<dbReference type="GO" id="GO:0006487">
    <property type="term" value="P:protein N-linked glycosylation"/>
    <property type="evidence" value="ECO:0007669"/>
    <property type="project" value="TreeGrafter"/>
</dbReference>
<evidence type="ECO:0000256" key="8">
    <source>
        <dbReference type="ARBA" id="ARBA00022737"/>
    </source>
</evidence>
<feature type="active site" description="For Fru-6P isomerization activity" evidence="10">
    <location>
        <position position="606"/>
    </location>
</feature>
<keyword evidence="7 10" id="KW-0808">Transferase</keyword>
<dbReference type="NCBIfam" id="NF001484">
    <property type="entry name" value="PRK00331.1"/>
    <property type="match status" value="1"/>
</dbReference>
<keyword evidence="5 10" id="KW-0963">Cytoplasm</keyword>
<dbReference type="GO" id="GO:0006002">
    <property type="term" value="P:fructose 6-phosphate metabolic process"/>
    <property type="evidence" value="ECO:0007669"/>
    <property type="project" value="TreeGrafter"/>
</dbReference>
<dbReference type="Gene3D" id="3.60.20.10">
    <property type="entry name" value="Glutamine Phosphoribosylpyrophosphate, subunit 1, domain 1"/>
    <property type="match status" value="1"/>
</dbReference>
<comment type="subcellular location">
    <subcellularLocation>
        <location evidence="2 10">Cytoplasm</location>
    </subcellularLocation>
</comment>
<dbReference type="InterPro" id="IPR017932">
    <property type="entry name" value="GATase_2_dom"/>
</dbReference>
<evidence type="ECO:0000256" key="5">
    <source>
        <dbReference type="ARBA" id="ARBA00022490"/>
    </source>
</evidence>
<dbReference type="PROSITE" id="PS51464">
    <property type="entry name" value="SIS"/>
    <property type="match status" value="2"/>
</dbReference>
<dbReference type="FunFam" id="3.40.50.10490:FF:000001">
    <property type="entry name" value="Glutamine--fructose-6-phosphate aminotransferase [isomerizing]"/>
    <property type="match status" value="1"/>
</dbReference>
<evidence type="ECO:0000256" key="10">
    <source>
        <dbReference type="HAMAP-Rule" id="MF_00164"/>
    </source>
</evidence>
<dbReference type="InterPro" id="IPR047084">
    <property type="entry name" value="GFAT_N"/>
</dbReference>
<dbReference type="GO" id="GO:0097367">
    <property type="term" value="F:carbohydrate derivative binding"/>
    <property type="evidence" value="ECO:0007669"/>
    <property type="project" value="InterPro"/>
</dbReference>
<dbReference type="InterPro" id="IPR029055">
    <property type="entry name" value="Ntn_hydrolases_N"/>
</dbReference>
<organism evidence="11 12">
    <name type="scientific">Piscirickettsia salmonis</name>
    <dbReference type="NCBI Taxonomy" id="1238"/>
    <lineage>
        <taxon>Bacteria</taxon>
        <taxon>Pseudomonadati</taxon>
        <taxon>Pseudomonadota</taxon>
        <taxon>Gammaproteobacteria</taxon>
        <taxon>Thiotrichales</taxon>
        <taxon>Piscirickettsiaceae</taxon>
        <taxon>Piscirickettsia</taxon>
    </lineage>
</organism>
<dbReference type="InterPro" id="IPR005855">
    <property type="entry name" value="GFAT"/>
</dbReference>
<dbReference type="InterPro" id="IPR035466">
    <property type="entry name" value="GlmS/AgaS_SIS"/>
</dbReference>
<dbReference type="CDD" id="cd05009">
    <property type="entry name" value="SIS_GlmS_GlmD_2"/>
    <property type="match status" value="1"/>
</dbReference>
<dbReference type="InterPro" id="IPR035490">
    <property type="entry name" value="GlmS/FrlB_SIS"/>
</dbReference>
<dbReference type="InterPro" id="IPR046348">
    <property type="entry name" value="SIS_dom_sf"/>
</dbReference>
<keyword evidence="9" id="KW-0315">Glutamine amidotransferase</keyword>
<dbReference type="Proteomes" id="UP000422232">
    <property type="component" value="Chromosome"/>
</dbReference>
<dbReference type="EC" id="2.6.1.16" evidence="3 10"/>
<dbReference type="Pfam" id="PF01380">
    <property type="entry name" value="SIS"/>
    <property type="match status" value="2"/>
</dbReference>
<evidence type="ECO:0000313" key="11">
    <source>
        <dbReference type="EMBL" id="QGO07560.1"/>
    </source>
</evidence>
<dbReference type="PROSITE" id="PS51278">
    <property type="entry name" value="GATASE_TYPE_2"/>
    <property type="match status" value="1"/>
</dbReference>
<dbReference type="RefSeq" id="WP_036776458.1">
    <property type="nucleotide sequence ID" value="NZ_CP012413.1"/>
</dbReference>
<comment type="subunit">
    <text evidence="10">Homodimer.</text>
</comment>
<dbReference type="GO" id="GO:0005829">
    <property type="term" value="C:cytosol"/>
    <property type="evidence" value="ECO:0007669"/>
    <property type="project" value="TreeGrafter"/>
</dbReference>
<evidence type="ECO:0000256" key="1">
    <source>
        <dbReference type="ARBA" id="ARBA00001031"/>
    </source>
</evidence>
<dbReference type="GO" id="GO:0005975">
    <property type="term" value="P:carbohydrate metabolic process"/>
    <property type="evidence" value="ECO:0007669"/>
    <property type="project" value="UniProtKB-UniRule"/>
</dbReference>
<evidence type="ECO:0000256" key="3">
    <source>
        <dbReference type="ARBA" id="ARBA00012916"/>
    </source>
</evidence>
<dbReference type="CDD" id="cd00714">
    <property type="entry name" value="GFAT"/>
    <property type="match status" value="1"/>
</dbReference>
<dbReference type="GO" id="GO:0004360">
    <property type="term" value="F:glutamine-fructose-6-phosphate transaminase (isomerizing) activity"/>
    <property type="evidence" value="ECO:0007669"/>
    <property type="project" value="UniProtKB-UniRule"/>
</dbReference>
<dbReference type="GO" id="GO:0006047">
    <property type="term" value="P:UDP-N-acetylglucosamine metabolic process"/>
    <property type="evidence" value="ECO:0007669"/>
    <property type="project" value="TreeGrafter"/>
</dbReference>
<dbReference type="HAMAP" id="MF_00164">
    <property type="entry name" value="GlmS"/>
    <property type="match status" value="1"/>
</dbReference>
<gene>
    <name evidence="11" type="primary">glmS_2</name>
    <name evidence="10" type="synonym">glmS</name>
    <name evidence="11" type="ORF">Psal009_03518</name>
</gene>
<name>A0A9Q6LP23_PISSA</name>
<dbReference type="PANTHER" id="PTHR10937">
    <property type="entry name" value="GLUCOSAMINE--FRUCTOSE-6-PHOSPHATE AMINOTRANSFERASE, ISOMERIZING"/>
    <property type="match status" value="1"/>
</dbReference>
<dbReference type="PANTHER" id="PTHR10937:SF0">
    <property type="entry name" value="GLUTAMINE--FRUCTOSE-6-PHOSPHATE TRANSAMINASE (ISOMERIZING)"/>
    <property type="match status" value="1"/>
</dbReference>
<evidence type="ECO:0000256" key="4">
    <source>
        <dbReference type="ARBA" id="ARBA00016090"/>
    </source>
</evidence>
<keyword evidence="8" id="KW-0677">Repeat</keyword>
<feature type="active site" description="Nucleophile; for GATase activity" evidence="10">
    <location>
        <position position="2"/>
    </location>
</feature>
<evidence type="ECO:0000256" key="6">
    <source>
        <dbReference type="ARBA" id="ARBA00022576"/>
    </source>
</evidence>
<sequence>MCGIVGKVSTTPCSEFLINGLKRLEYRGYDSAGVAVIENNQITRIRSLGKVANLEAEVSLFDLEKASVGIAHTRWATHGEPSVENAHPHQSGNIALVHNGIIENYLELKKNLETAGYIFESGTDTEVAAHFIHHTLKTSSSIIDALVKANQTLTGAYAMALIDSEIPDKIYVIRSGSPLVIGLGDNENYISSDSLSLGHLTEEFIYLEEGDIAEITTQNITVYNSQGDLVKREVKHENLQVDHADKDGFEHYMLKEIYEQPHVVQATIERLMPQGSTLAQSVSRQHAAIFSKTKRLQIVACGSSYHVGLVAAEWFEQIAGIATKVDIASEYRYRRQMIDSDTLFLTISQSGETADTLAALRKAQTLGYVATMAVCNVAHSSLVRESDVSFLTAAGAEVSVASTKAFTTQLVTLLQLVLALATHRGAAELKGVDTELLFQNLSHHIDLALTTVEQVKAIAADFKDKHHALFLGRGELYPIAMEGALKLKEISYIHAEAYPAGELKHGPLALVDENMPVIAIINHDELLMEKLISNLNEVITRGGKLYVIIDEALVPKFKLPAEKIIVPAIQHEHLAPLTYNIPLQLLSYYVALEKGENIDQPRNLAKSVTVE</sequence>
<dbReference type="SUPFAM" id="SSF56235">
    <property type="entry name" value="N-terminal nucleophile aminohydrolases (Ntn hydrolases)"/>
    <property type="match status" value="1"/>
</dbReference>
<evidence type="ECO:0000313" key="12">
    <source>
        <dbReference type="Proteomes" id="UP000422232"/>
    </source>
</evidence>
<dbReference type="SUPFAM" id="SSF53697">
    <property type="entry name" value="SIS domain"/>
    <property type="match status" value="1"/>
</dbReference>
<dbReference type="Pfam" id="PF13522">
    <property type="entry name" value="GATase_6"/>
    <property type="match status" value="1"/>
</dbReference>
<comment type="function">
    <text evidence="10">Catalyzes the first step in hexosamine metabolism, converting fructose-6P into glucosamine-6P using glutamine as a nitrogen source.</text>
</comment>
<keyword evidence="6 10" id="KW-0032">Aminotransferase</keyword>
<dbReference type="InterPro" id="IPR001347">
    <property type="entry name" value="SIS_dom"/>
</dbReference>
<accession>A0A9Q6LP23</accession>
<evidence type="ECO:0000256" key="2">
    <source>
        <dbReference type="ARBA" id="ARBA00004496"/>
    </source>
</evidence>
<evidence type="ECO:0000256" key="9">
    <source>
        <dbReference type="ARBA" id="ARBA00022962"/>
    </source>
</evidence>
<evidence type="ECO:0000256" key="7">
    <source>
        <dbReference type="ARBA" id="ARBA00022679"/>
    </source>
</evidence>
<protein>
    <recommendedName>
        <fullName evidence="4 10">Glutamine--fructose-6-phosphate aminotransferase [isomerizing]</fullName>
        <ecNumber evidence="3 10">2.6.1.16</ecNumber>
    </recommendedName>
    <alternativeName>
        <fullName evidence="10">D-fructose-6-phosphate amidotransferase</fullName>
    </alternativeName>
    <alternativeName>
        <fullName evidence="10">GFAT</fullName>
    </alternativeName>
    <alternativeName>
        <fullName evidence="10">Glucosamine-6-phosphate synthase</fullName>
    </alternativeName>
    <alternativeName>
        <fullName evidence="10">Hexosephosphate aminotransferase</fullName>
    </alternativeName>
    <alternativeName>
        <fullName evidence="10">L-glutamine--D-fructose-6-phosphate amidotransferase</fullName>
    </alternativeName>
</protein>
<keyword evidence="12" id="KW-1185">Reference proteome</keyword>
<comment type="catalytic activity">
    <reaction evidence="1 10">
        <text>D-fructose 6-phosphate + L-glutamine = D-glucosamine 6-phosphate + L-glutamate</text>
        <dbReference type="Rhea" id="RHEA:13237"/>
        <dbReference type="ChEBI" id="CHEBI:29985"/>
        <dbReference type="ChEBI" id="CHEBI:58359"/>
        <dbReference type="ChEBI" id="CHEBI:58725"/>
        <dbReference type="ChEBI" id="CHEBI:61527"/>
        <dbReference type="EC" id="2.6.1.16"/>
    </reaction>
</comment>
<feature type="initiator methionine" description="Removed" evidence="10">
    <location>
        <position position="1"/>
    </location>
</feature>
<dbReference type="Gene3D" id="3.40.50.10490">
    <property type="entry name" value="Glucose-6-phosphate isomerase like protein, domain 1"/>
    <property type="match status" value="2"/>
</dbReference>